<comment type="similarity">
    <text evidence="2">Belongs to the TsaE family.</text>
</comment>
<dbReference type="PANTHER" id="PTHR33540">
    <property type="entry name" value="TRNA THREONYLCARBAMOYLADENOSINE BIOSYNTHESIS PROTEIN TSAE"/>
    <property type="match status" value="1"/>
</dbReference>
<dbReference type="AlphaFoldDB" id="A0A0S4NCL0"/>
<evidence type="ECO:0000256" key="9">
    <source>
        <dbReference type="ARBA" id="ARBA00022842"/>
    </source>
</evidence>
<keyword evidence="5" id="KW-0819">tRNA processing</keyword>
<gene>
    <name evidence="11" type="ORF">JGI1_02213</name>
</gene>
<keyword evidence="9" id="KW-0460">Magnesium</keyword>
<dbReference type="EMBL" id="FAOO01000026">
    <property type="protein sequence ID" value="CUU08930.1"/>
    <property type="molecule type" value="Genomic_DNA"/>
</dbReference>
<organism evidence="11 12">
    <name type="scientific">Candidatus Thermokryptus mobilis</name>
    <dbReference type="NCBI Taxonomy" id="1643428"/>
    <lineage>
        <taxon>Bacteria</taxon>
        <taxon>Pseudomonadati</taxon>
        <taxon>Candidatus Kryptoniota</taxon>
        <taxon>Candidatus Thermokryptus</taxon>
    </lineage>
</organism>
<evidence type="ECO:0000256" key="5">
    <source>
        <dbReference type="ARBA" id="ARBA00022694"/>
    </source>
</evidence>
<dbReference type="Pfam" id="PF02367">
    <property type="entry name" value="TsaE"/>
    <property type="match status" value="1"/>
</dbReference>
<dbReference type="SUPFAM" id="SSF52540">
    <property type="entry name" value="P-loop containing nucleoside triphosphate hydrolases"/>
    <property type="match status" value="1"/>
</dbReference>
<keyword evidence="4" id="KW-0963">Cytoplasm</keyword>
<evidence type="ECO:0000256" key="3">
    <source>
        <dbReference type="ARBA" id="ARBA00019010"/>
    </source>
</evidence>
<dbReference type="PANTHER" id="PTHR33540:SF2">
    <property type="entry name" value="TRNA THREONYLCARBAMOYLADENOSINE BIOSYNTHESIS PROTEIN TSAE"/>
    <property type="match status" value="1"/>
</dbReference>
<evidence type="ECO:0000256" key="2">
    <source>
        <dbReference type="ARBA" id="ARBA00007599"/>
    </source>
</evidence>
<proteinExistence type="inferred from homology"/>
<name>A0A0S4NCL0_9BACT</name>
<dbReference type="GO" id="GO:0005737">
    <property type="term" value="C:cytoplasm"/>
    <property type="evidence" value="ECO:0007669"/>
    <property type="project" value="UniProtKB-SubCell"/>
</dbReference>
<dbReference type="RefSeq" id="WP_140945915.1">
    <property type="nucleotide sequence ID" value="NZ_FAOO01000026.1"/>
</dbReference>
<dbReference type="InterPro" id="IPR027417">
    <property type="entry name" value="P-loop_NTPase"/>
</dbReference>
<evidence type="ECO:0000256" key="6">
    <source>
        <dbReference type="ARBA" id="ARBA00022723"/>
    </source>
</evidence>
<accession>A0A0S4NCL0</accession>
<evidence type="ECO:0000256" key="7">
    <source>
        <dbReference type="ARBA" id="ARBA00022741"/>
    </source>
</evidence>
<dbReference type="GO" id="GO:0046872">
    <property type="term" value="F:metal ion binding"/>
    <property type="evidence" value="ECO:0007669"/>
    <property type="project" value="UniProtKB-KW"/>
</dbReference>
<keyword evidence="12" id="KW-1185">Reference proteome</keyword>
<dbReference type="STRING" id="1643428.GCA_001442855_02165"/>
<dbReference type="GO" id="GO:0002949">
    <property type="term" value="P:tRNA threonylcarbamoyladenosine modification"/>
    <property type="evidence" value="ECO:0007669"/>
    <property type="project" value="InterPro"/>
</dbReference>
<evidence type="ECO:0000256" key="4">
    <source>
        <dbReference type="ARBA" id="ARBA00022490"/>
    </source>
</evidence>
<reference evidence="12" key="1">
    <citation type="submission" date="2015-11" db="EMBL/GenBank/DDBJ databases">
        <authorList>
            <person name="Varghese N."/>
        </authorList>
    </citation>
    <scope>NUCLEOTIDE SEQUENCE [LARGE SCALE GENOMIC DNA]</scope>
</reference>
<dbReference type="GO" id="GO:0005524">
    <property type="term" value="F:ATP binding"/>
    <property type="evidence" value="ECO:0007669"/>
    <property type="project" value="UniProtKB-KW"/>
</dbReference>
<keyword evidence="6" id="KW-0479">Metal-binding</keyword>
<evidence type="ECO:0000256" key="1">
    <source>
        <dbReference type="ARBA" id="ARBA00004496"/>
    </source>
</evidence>
<dbReference type="NCBIfam" id="TIGR00150">
    <property type="entry name" value="T6A_YjeE"/>
    <property type="match status" value="1"/>
</dbReference>
<dbReference type="Proteomes" id="UP000320623">
    <property type="component" value="Unassembled WGS sequence"/>
</dbReference>
<protein>
    <recommendedName>
        <fullName evidence="3">tRNA threonylcarbamoyladenosine biosynthesis protein TsaE</fullName>
    </recommendedName>
    <alternativeName>
        <fullName evidence="10">t(6)A37 threonylcarbamoyladenosine biosynthesis protein TsaE</fullName>
    </alternativeName>
</protein>
<dbReference type="Gene3D" id="3.40.50.300">
    <property type="entry name" value="P-loop containing nucleotide triphosphate hydrolases"/>
    <property type="match status" value="1"/>
</dbReference>
<sequence>MTGKFLTRSEDETIELGKRFSTILKPGDVVALFGDLGSGKTKFVQGVCIGLGVFETVNSPTFIIMNKYKGRLTVYHFDFYRVKSVDEVIEIGFRDFIFNDAVSLIEWADVVYELLPSKRYDVYLRFVDEENEREIEIVKR</sequence>
<dbReference type="OrthoDB" id="9815896at2"/>
<evidence type="ECO:0000313" key="12">
    <source>
        <dbReference type="Proteomes" id="UP000320623"/>
    </source>
</evidence>
<comment type="subcellular location">
    <subcellularLocation>
        <location evidence="1">Cytoplasm</location>
    </subcellularLocation>
</comment>
<evidence type="ECO:0000256" key="8">
    <source>
        <dbReference type="ARBA" id="ARBA00022840"/>
    </source>
</evidence>
<evidence type="ECO:0000313" key="11">
    <source>
        <dbReference type="EMBL" id="CUU08930.1"/>
    </source>
</evidence>
<keyword evidence="7" id="KW-0547">Nucleotide-binding</keyword>
<keyword evidence="8" id="KW-0067">ATP-binding</keyword>
<evidence type="ECO:0000256" key="10">
    <source>
        <dbReference type="ARBA" id="ARBA00032441"/>
    </source>
</evidence>
<dbReference type="InterPro" id="IPR003442">
    <property type="entry name" value="T6A_TsaE"/>
</dbReference>